<feature type="transmembrane region" description="Helical" evidence="1">
    <location>
        <begin position="46"/>
        <end position="68"/>
    </location>
</feature>
<evidence type="ECO:0000313" key="3">
    <source>
        <dbReference type="Proteomes" id="UP000547528"/>
    </source>
</evidence>
<keyword evidence="1" id="KW-0472">Membrane</keyword>
<feature type="transmembrane region" description="Helical" evidence="1">
    <location>
        <begin position="80"/>
        <end position="97"/>
    </location>
</feature>
<keyword evidence="1" id="KW-0812">Transmembrane</keyword>
<dbReference type="AlphaFoldDB" id="A0A7W5TUW1"/>
<evidence type="ECO:0000256" key="1">
    <source>
        <dbReference type="SAM" id="Phobius"/>
    </source>
</evidence>
<dbReference type="RefSeq" id="WP_183358133.1">
    <property type="nucleotide sequence ID" value="NZ_BAABKR010000001.1"/>
</dbReference>
<gene>
    <name evidence="2" type="ORF">FHX47_001330</name>
</gene>
<feature type="transmembrane region" description="Helical" evidence="1">
    <location>
        <begin position="12"/>
        <end position="34"/>
    </location>
</feature>
<sequence>MAEPTSTPARPATVWSIWLILLLQGAAVILSIIGEMVSGQAEQLDVAGQVAMLVLYLVAGAVLILLGFRILAGSAGARTPTMVLQLLVVVLSFNFFAGGAPLVGAGFLVPAGAVLVMLFLRPTQQWLGGGPRAD</sequence>
<accession>A0A7W5TUW1</accession>
<protein>
    <submittedName>
        <fullName evidence="2">Peptidoglycan/LPS O-acetylase OafA/YrhL</fullName>
    </submittedName>
</protein>
<proteinExistence type="predicted"/>
<name>A0A7W5TUW1_9MICC</name>
<comment type="caution">
    <text evidence="2">The sequence shown here is derived from an EMBL/GenBank/DDBJ whole genome shotgun (WGS) entry which is preliminary data.</text>
</comment>
<keyword evidence="3" id="KW-1185">Reference proteome</keyword>
<dbReference type="EMBL" id="JACIBT010000003">
    <property type="protein sequence ID" value="MBB3667709.1"/>
    <property type="molecule type" value="Genomic_DNA"/>
</dbReference>
<reference evidence="2 3" key="1">
    <citation type="submission" date="2020-08" db="EMBL/GenBank/DDBJ databases">
        <title>Sequencing the genomes of 1000 actinobacteria strains.</title>
        <authorList>
            <person name="Klenk H.-P."/>
        </authorList>
    </citation>
    <scope>NUCLEOTIDE SEQUENCE [LARGE SCALE GENOMIC DNA]</scope>
    <source>
        <strain evidence="2 3">DSM 28238</strain>
    </source>
</reference>
<dbReference type="Proteomes" id="UP000547528">
    <property type="component" value="Unassembled WGS sequence"/>
</dbReference>
<keyword evidence="1" id="KW-1133">Transmembrane helix</keyword>
<evidence type="ECO:0000313" key="2">
    <source>
        <dbReference type="EMBL" id="MBB3667709.1"/>
    </source>
</evidence>
<organism evidence="2 3">
    <name type="scientific">Garicola koreensis</name>
    <dbReference type="NCBI Taxonomy" id="1262554"/>
    <lineage>
        <taxon>Bacteria</taxon>
        <taxon>Bacillati</taxon>
        <taxon>Actinomycetota</taxon>
        <taxon>Actinomycetes</taxon>
        <taxon>Micrococcales</taxon>
        <taxon>Micrococcaceae</taxon>
        <taxon>Garicola</taxon>
    </lineage>
</organism>